<evidence type="ECO:0000256" key="2">
    <source>
        <dbReference type="ARBA" id="ARBA00022475"/>
    </source>
</evidence>
<name>S0DFW5_9ZZZZ</name>
<evidence type="ECO:0000256" key="1">
    <source>
        <dbReference type="ARBA" id="ARBA00004651"/>
    </source>
</evidence>
<feature type="region of interest" description="Disordered" evidence="6">
    <location>
        <begin position="414"/>
        <end position="437"/>
    </location>
</feature>
<evidence type="ECO:0000256" key="5">
    <source>
        <dbReference type="ARBA" id="ARBA00023136"/>
    </source>
</evidence>
<feature type="transmembrane region" description="Helical" evidence="7">
    <location>
        <begin position="106"/>
        <end position="129"/>
    </location>
</feature>
<reference evidence="8" key="2">
    <citation type="journal article" date="2013" name="Biotechnol. Biofuels">
        <title>Mining for hemicellulases in the fungus-growing termite Pseudacanthotermes militaris using functional metagenomics.</title>
        <authorList>
            <person name="Bastien G."/>
            <person name="Arnal G."/>
            <person name="Bozonnet S."/>
            <person name="Laguerre S."/>
            <person name="Ferreira F."/>
            <person name="Faure R."/>
            <person name="Henrissat B."/>
            <person name="Lefevre F."/>
            <person name="Robe P."/>
            <person name="Bouchez O."/>
            <person name="Noirot C."/>
            <person name="Dumon C."/>
            <person name="O'Donohue M."/>
        </authorList>
    </citation>
    <scope>NUCLEOTIDE SEQUENCE</scope>
</reference>
<feature type="transmembrane region" description="Helical" evidence="7">
    <location>
        <begin position="759"/>
        <end position="781"/>
    </location>
</feature>
<feature type="transmembrane region" description="Helical" evidence="7">
    <location>
        <begin position="74"/>
        <end position="94"/>
    </location>
</feature>
<accession>S0DFW5</accession>
<evidence type="ECO:0008006" key="9">
    <source>
        <dbReference type="Google" id="ProtNLM"/>
    </source>
</evidence>
<feature type="transmembrane region" description="Helical" evidence="7">
    <location>
        <begin position="827"/>
        <end position="848"/>
    </location>
</feature>
<evidence type="ECO:0000256" key="6">
    <source>
        <dbReference type="SAM" id="MobiDB-lite"/>
    </source>
</evidence>
<reference evidence="8" key="1">
    <citation type="submission" date="2012-10" db="EMBL/GenBank/DDBJ databases">
        <authorList>
            <person name="Sandrine L."/>
        </authorList>
    </citation>
    <scope>NUCLEOTIDE SEQUENCE</scope>
</reference>
<proteinExistence type="predicted"/>
<comment type="subcellular location">
    <subcellularLocation>
        <location evidence="1">Cell membrane</location>
        <topology evidence="1">Multi-pass membrane protein</topology>
    </subcellularLocation>
</comment>
<feature type="transmembrane region" description="Helical" evidence="7">
    <location>
        <begin position="675"/>
        <end position="694"/>
    </location>
</feature>
<organism evidence="8">
    <name type="scientific">termite gut metagenome</name>
    <dbReference type="NCBI Taxonomy" id="433724"/>
    <lineage>
        <taxon>unclassified sequences</taxon>
        <taxon>metagenomes</taxon>
        <taxon>organismal metagenomes</taxon>
    </lineage>
</organism>
<keyword evidence="5 7" id="KW-0472">Membrane</keyword>
<feature type="transmembrane region" description="Helical" evidence="7">
    <location>
        <begin position="33"/>
        <end position="53"/>
    </location>
</feature>
<feature type="transmembrane region" description="Helical" evidence="7">
    <location>
        <begin position="150"/>
        <end position="170"/>
    </location>
</feature>
<gene>
    <name evidence="8" type="ORF">BN138_813</name>
</gene>
<feature type="transmembrane region" description="Helical" evidence="7">
    <location>
        <begin position="567"/>
        <end position="586"/>
    </location>
</feature>
<dbReference type="PANTHER" id="PTHR39087">
    <property type="entry name" value="UPF0104 MEMBRANE PROTEIN MJ1595"/>
    <property type="match status" value="1"/>
</dbReference>
<feature type="transmembrane region" description="Helical" evidence="7">
    <location>
        <begin position="788"/>
        <end position="807"/>
    </location>
</feature>
<evidence type="ECO:0000256" key="4">
    <source>
        <dbReference type="ARBA" id="ARBA00022989"/>
    </source>
</evidence>
<feature type="region of interest" description="Disordered" evidence="6">
    <location>
        <begin position="1"/>
        <end position="20"/>
    </location>
</feature>
<keyword evidence="4 7" id="KW-1133">Transmembrane helix</keyword>
<dbReference type="Pfam" id="PF03706">
    <property type="entry name" value="LPG_synthase_TM"/>
    <property type="match status" value="1"/>
</dbReference>
<evidence type="ECO:0000313" key="8">
    <source>
        <dbReference type="EMBL" id="CCO21625.1"/>
    </source>
</evidence>
<evidence type="ECO:0000256" key="7">
    <source>
        <dbReference type="SAM" id="Phobius"/>
    </source>
</evidence>
<dbReference type="GO" id="GO:0005886">
    <property type="term" value="C:plasma membrane"/>
    <property type="evidence" value="ECO:0007669"/>
    <property type="project" value="UniProtKB-SubCell"/>
</dbReference>
<sequence>MSTAPAVPAPPTGDAGVGIQDDPAVKVRNPSDLLGVIGCGVGIVLVCLMVVYAHNTTEGMAADVRAFAVLLQRILFVPVTVLEMIVILFPPIAVGLDLLTRRHPMAALQGLIGAIGGIILAVALVFLIGELGPESLVTGLSIHRVSASSLTIPAYVSAITALLTAVATPVSRRSVTWSWNLMWVSVVVAVVTTTASLPGMAIALLAGRLMGYVARYALGVASQRAYGPTLVAGIQRSGFTPVDIDRVSTVQVEETGCRLPGVQTPQFFLDHRLYVMKTALGKLYNVIVLDGDRQVMGVITRIWQYLRSRAIEGRTTLSLRQTAERTALLSYTVRSAGVSTPAVLAIAEADDSMIIIREVTEPSLSFAELTPEQVTDDLLDTMWGQVRQAHRCGIAHRALTPDCFRVRRGSGAGATSLPGSANTSGLTMGGRPAMEEENRPFSDEAVAEAATGVPAVPGKDLWVLGWETGDVASSELAQRIDWAQMVALIATKVDSARALASASRALSAAELAGLGPLLQIPAVPKPTRDGLGDAKEALAQLRTELTQDNPDITVQPEQITRIGIRSVVMTVLVTIAIIIVLTSFNLAEVVQALRDSDWRWAVASFGAGLVGFAGAALAFLAFAPVKFPFWKAYLAQVAAGFVALAAPAGLGPAAINIRLMTKQKVPAPVAAATAALAQVANIIVVVLALVVLTVATGSSQLISFEVTPGILIAVLIIVVIVGVVMIVPKSRAWVSGRVTPLLRQTWPRLAELFSSPYRLALGVLGNVVVVVSYITAFLWAAYAFGRDIPFLGAAMVYLVGTSAGSIIPTPGGMGAIEVTETATLVSIGLNAGVAASIVLLFRLVTYWIRVPIGWFAYRWLTRRGDL</sequence>
<evidence type="ECO:0000256" key="3">
    <source>
        <dbReference type="ARBA" id="ARBA00022692"/>
    </source>
</evidence>
<feature type="compositionally biased region" description="Polar residues" evidence="6">
    <location>
        <begin position="417"/>
        <end position="426"/>
    </location>
</feature>
<feature type="transmembrane region" description="Helical" evidence="7">
    <location>
        <begin position="182"/>
        <end position="206"/>
    </location>
</feature>
<dbReference type="EMBL" id="HF548312">
    <property type="protein sequence ID" value="CCO21625.1"/>
    <property type="molecule type" value="Genomic_DNA"/>
</dbReference>
<keyword evidence="3 7" id="KW-0812">Transmembrane</keyword>
<protein>
    <recommendedName>
        <fullName evidence="9">Integral membrane protein</fullName>
    </recommendedName>
</protein>
<dbReference type="InterPro" id="IPR022791">
    <property type="entry name" value="L-PG_synthase/AglD"/>
</dbReference>
<dbReference type="AlphaFoldDB" id="S0DFW5"/>
<feature type="transmembrane region" description="Helical" evidence="7">
    <location>
        <begin position="706"/>
        <end position="727"/>
    </location>
</feature>
<feature type="transmembrane region" description="Helical" evidence="7">
    <location>
        <begin position="598"/>
        <end position="621"/>
    </location>
</feature>
<feature type="transmembrane region" description="Helical" evidence="7">
    <location>
        <begin position="633"/>
        <end position="655"/>
    </location>
</feature>
<keyword evidence="2" id="KW-1003">Cell membrane</keyword>
<dbReference type="PANTHER" id="PTHR39087:SF2">
    <property type="entry name" value="UPF0104 MEMBRANE PROTEIN MJ1595"/>
    <property type="match status" value="1"/>
</dbReference>